<evidence type="ECO:0000313" key="1">
    <source>
        <dbReference type="EMBL" id="MRG60532.1"/>
    </source>
</evidence>
<gene>
    <name evidence="1" type="ORF">GE115_11745</name>
</gene>
<organism evidence="1 2">
    <name type="scientific">Agromyces agglutinans</name>
    <dbReference type="NCBI Taxonomy" id="2662258"/>
    <lineage>
        <taxon>Bacteria</taxon>
        <taxon>Bacillati</taxon>
        <taxon>Actinomycetota</taxon>
        <taxon>Actinomycetes</taxon>
        <taxon>Micrococcales</taxon>
        <taxon>Microbacteriaceae</taxon>
        <taxon>Agromyces</taxon>
    </lineage>
</organism>
<dbReference type="Pfam" id="PF13822">
    <property type="entry name" value="ACC_epsilon"/>
    <property type="match status" value="1"/>
</dbReference>
<dbReference type="RefSeq" id="WP_153684980.1">
    <property type="nucleotide sequence ID" value="NZ_WJIF01000006.1"/>
</dbReference>
<dbReference type="EMBL" id="WJIF01000006">
    <property type="protein sequence ID" value="MRG60532.1"/>
    <property type="molecule type" value="Genomic_DNA"/>
</dbReference>
<sequence>MTDEPQFPDIRFLTPVDAEEAAATTAVLAAAIAAAPAVTEAAPSRDDRRWVRAGGAIRMPLTAGPGRWNSLGR</sequence>
<proteinExistence type="predicted"/>
<dbReference type="GO" id="GO:0003989">
    <property type="term" value="F:acetyl-CoA carboxylase activity"/>
    <property type="evidence" value="ECO:0007669"/>
    <property type="project" value="InterPro"/>
</dbReference>
<dbReference type="GO" id="GO:0004658">
    <property type="term" value="F:propionyl-CoA carboxylase activity"/>
    <property type="evidence" value="ECO:0007669"/>
    <property type="project" value="InterPro"/>
</dbReference>
<name>A0A6I2F6Z6_9MICO</name>
<protein>
    <submittedName>
        <fullName evidence="1">Acyl-CoA carboxylase subunit epsilon</fullName>
    </submittedName>
</protein>
<dbReference type="AlphaFoldDB" id="A0A6I2F6Z6"/>
<evidence type="ECO:0000313" key="2">
    <source>
        <dbReference type="Proteomes" id="UP000431080"/>
    </source>
</evidence>
<dbReference type="Proteomes" id="UP000431080">
    <property type="component" value="Unassembled WGS sequence"/>
</dbReference>
<reference evidence="1 2" key="1">
    <citation type="submission" date="2019-10" db="EMBL/GenBank/DDBJ databases">
        <authorList>
            <person name="Nie G."/>
            <person name="Ming H."/>
            <person name="Yi B."/>
        </authorList>
    </citation>
    <scope>NUCLEOTIDE SEQUENCE [LARGE SCALE GENOMIC DNA]</scope>
    <source>
        <strain evidence="1 2">CFH 90414</strain>
    </source>
</reference>
<keyword evidence="2" id="KW-1185">Reference proteome</keyword>
<comment type="caution">
    <text evidence="1">The sequence shown here is derived from an EMBL/GenBank/DDBJ whole genome shotgun (WGS) entry which is preliminary data.</text>
</comment>
<accession>A0A6I2F6Z6</accession>
<dbReference type="InterPro" id="IPR032716">
    <property type="entry name" value="ACC_epsilon"/>
</dbReference>